<accession>A0ABQ6AYL5</accession>
<evidence type="ECO:0000313" key="2">
    <source>
        <dbReference type="Proteomes" id="UP001156905"/>
    </source>
</evidence>
<name>A0ABQ6AYL5_9BRAD</name>
<dbReference type="Proteomes" id="UP001156905">
    <property type="component" value="Unassembled WGS sequence"/>
</dbReference>
<keyword evidence="2" id="KW-1185">Reference proteome</keyword>
<protein>
    <submittedName>
        <fullName evidence="1">Uncharacterized protein</fullName>
    </submittedName>
</protein>
<reference evidence="2" key="1">
    <citation type="journal article" date="2019" name="Int. J. Syst. Evol. Microbiol.">
        <title>The Global Catalogue of Microorganisms (GCM) 10K type strain sequencing project: providing services to taxonomists for standard genome sequencing and annotation.</title>
        <authorList>
            <consortium name="The Broad Institute Genomics Platform"/>
            <consortium name="The Broad Institute Genome Sequencing Center for Infectious Disease"/>
            <person name="Wu L."/>
            <person name="Ma J."/>
        </authorList>
    </citation>
    <scope>NUCLEOTIDE SEQUENCE [LARGE SCALE GENOMIC DNA]</scope>
    <source>
        <strain evidence="2">NBRC 102520</strain>
    </source>
</reference>
<organism evidence="1 2">
    <name type="scientific">Bradyrhizobium iriomotense</name>
    <dbReference type="NCBI Taxonomy" id="441950"/>
    <lineage>
        <taxon>Bacteria</taxon>
        <taxon>Pseudomonadati</taxon>
        <taxon>Pseudomonadota</taxon>
        <taxon>Alphaproteobacteria</taxon>
        <taxon>Hyphomicrobiales</taxon>
        <taxon>Nitrobacteraceae</taxon>
        <taxon>Bradyrhizobium</taxon>
    </lineage>
</organism>
<dbReference type="RefSeq" id="WP_284263498.1">
    <property type="nucleotide sequence ID" value="NZ_BSOW01000004.1"/>
</dbReference>
<evidence type="ECO:0000313" key="1">
    <source>
        <dbReference type="EMBL" id="GLR84983.1"/>
    </source>
</evidence>
<proteinExistence type="predicted"/>
<gene>
    <name evidence="1" type="ORF">GCM10007857_16930</name>
</gene>
<comment type="caution">
    <text evidence="1">The sequence shown here is derived from an EMBL/GenBank/DDBJ whole genome shotgun (WGS) entry which is preliminary data.</text>
</comment>
<dbReference type="EMBL" id="BSOW01000004">
    <property type="protein sequence ID" value="GLR84983.1"/>
    <property type="molecule type" value="Genomic_DNA"/>
</dbReference>
<sequence length="95" mass="10354">MDWLKRPPALGAGTKKESGALAPLKNCVDPIIPDICDLILIDGATLRFARQGLLPRLGPPDFDLAASLSKEMLDQLFSLVIIFGNDCSKFEQLTK</sequence>